<feature type="domain" description="SLH" evidence="6">
    <location>
        <begin position="477"/>
        <end position="531"/>
    </location>
</feature>
<dbReference type="InterPro" id="IPR017853">
    <property type="entry name" value="GH"/>
</dbReference>
<dbReference type="GO" id="GO:0008061">
    <property type="term" value="F:chitin binding"/>
    <property type="evidence" value="ECO:0007669"/>
    <property type="project" value="InterPro"/>
</dbReference>
<dbReference type="PROSITE" id="PS51272">
    <property type="entry name" value="SLH"/>
    <property type="match status" value="3"/>
</dbReference>
<dbReference type="EMBL" id="CP021434">
    <property type="protein sequence ID" value="ARU63058.1"/>
    <property type="molecule type" value="Genomic_DNA"/>
</dbReference>
<feature type="domain" description="SLH" evidence="6">
    <location>
        <begin position="352"/>
        <end position="412"/>
    </location>
</feature>
<feature type="chain" id="PRO_5012733796" description="Glycoside hydrolase" evidence="5">
    <location>
        <begin position="27"/>
        <end position="531"/>
    </location>
</feature>
<evidence type="ECO:0000256" key="4">
    <source>
        <dbReference type="RuleBase" id="RU004453"/>
    </source>
</evidence>
<evidence type="ECO:0000256" key="1">
    <source>
        <dbReference type="ARBA" id="ARBA00022801"/>
    </source>
</evidence>
<proteinExistence type="inferred from homology"/>
<dbReference type="KEGG" id="tum:CBW65_20320"/>
<evidence type="ECO:0000256" key="5">
    <source>
        <dbReference type="SAM" id="SignalP"/>
    </source>
</evidence>
<dbReference type="InterPro" id="IPR001119">
    <property type="entry name" value="SLH_dom"/>
</dbReference>
<dbReference type="PROSITE" id="PS51910">
    <property type="entry name" value="GH18_2"/>
    <property type="match status" value="1"/>
</dbReference>
<sequence length="531" mass="58738">MRKWTKQMVSGLLTAALLLPGTSGLAADGKFNMSYLYFGSTSTYVETVDSTKGALNVVSPDFFNLNADGSLKLTSKLSASFVSAMHQRGIKVVPFLTNHWGQELGRNALKNREQLSTQIADAIAKYDLDGVNIDIENMTETDRAAYTDLVRLLNAKIPAHKEVSVAVAPNPFGFNLGWQGSYDYKKLSEYSDYLMIMAYDENYAGDRTPGPVASDLFVKRSIQYALNQGVPKEKTVLGIPFFGRAWSADGTMNGAGISNWRVPELVQKYGGRIVYDAATKSAKATFTVDASDPATTIGGTVFDAGTYTIWYENEASIKEKLRLVGMYDIKGTGSWSLTQEEPGTWEYYSRWLNGRYFTDTERHWAKDDILAMLDKGWMVGTSPLIFSPDQPLTRAQAAVILVKALGLEEQTAPSAGFYDVKPGHWAKRHIDLAKQAGFISGDEYKNFNPDDKIAREEMAAMLARILNLQPEPVTEHPFPDVTGGWSYDAVTAMKQQGILTGNEWGLFMPHDGTSRGEMASLMNRIQDQLSQ</sequence>
<dbReference type="SMART" id="SM00636">
    <property type="entry name" value="Glyco_18"/>
    <property type="match status" value="1"/>
</dbReference>
<dbReference type="SUPFAM" id="SSF51445">
    <property type="entry name" value="(Trans)glycosidases"/>
    <property type="match status" value="1"/>
</dbReference>
<accession>A0A1Y0IR35</accession>
<keyword evidence="1 3" id="KW-0378">Hydrolase</keyword>
<dbReference type="PROSITE" id="PS01095">
    <property type="entry name" value="GH18_1"/>
    <property type="match status" value="1"/>
</dbReference>
<feature type="signal peptide" evidence="5">
    <location>
        <begin position="1"/>
        <end position="26"/>
    </location>
</feature>
<keyword evidence="5" id="KW-0732">Signal</keyword>
<gene>
    <name evidence="8" type="ORF">CBW65_20320</name>
</gene>
<dbReference type="InterPro" id="IPR001579">
    <property type="entry name" value="Glyco_hydro_18_chit_AS"/>
</dbReference>
<keyword evidence="9" id="KW-1185">Reference proteome</keyword>
<evidence type="ECO:0000256" key="2">
    <source>
        <dbReference type="ARBA" id="ARBA00023295"/>
    </source>
</evidence>
<dbReference type="Proteomes" id="UP000195437">
    <property type="component" value="Chromosome"/>
</dbReference>
<dbReference type="GO" id="GO:0005975">
    <property type="term" value="P:carbohydrate metabolic process"/>
    <property type="evidence" value="ECO:0007669"/>
    <property type="project" value="InterPro"/>
</dbReference>
<dbReference type="Pfam" id="PF00704">
    <property type="entry name" value="Glyco_hydro_18"/>
    <property type="match status" value="1"/>
</dbReference>
<dbReference type="InterPro" id="IPR029070">
    <property type="entry name" value="Chitinase_insertion_sf"/>
</dbReference>
<evidence type="ECO:0000256" key="3">
    <source>
        <dbReference type="RuleBase" id="RU000489"/>
    </source>
</evidence>
<evidence type="ECO:0000259" key="6">
    <source>
        <dbReference type="PROSITE" id="PS51272"/>
    </source>
</evidence>
<dbReference type="OrthoDB" id="9775889at2"/>
<dbReference type="PANTHER" id="PTHR46066:SF2">
    <property type="entry name" value="CHITINASE DOMAIN-CONTAINING PROTEIN 1"/>
    <property type="match status" value="1"/>
</dbReference>
<dbReference type="RefSeq" id="WP_087458405.1">
    <property type="nucleotide sequence ID" value="NZ_CP021434.1"/>
</dbReference>
<evidence type="ECO:0000313" key="9">
    <source>
        <dbReference type="Proteomes" id="UP000195437"/>
    </source>
</evidence>
<comment type="similarity">
    <text evidence="4">Belongs to the glycosyl hydrolase 18 family.</text>
</comment>
<evidence type="ECO:0000313" key="8">
    <source>
        <dbReference type="EMBL" id="ARU63058.1"/>
    </source>
</evidence>
<organism evidence="8 9">
    <name type="scientific">Tumebacillus avium</name>
    <dbReference type="NCBI Taxonomy" id="1903704"/>
    <lineage>
        <taxon>Bacteria</taxon>
        <taxon>Bacillati</taxon>
        <taxon>Bacillota</taxon>
        <taxon>Bacilli</taxon>
        <taxon>Bacillales</taxon>
        <taxon>Alicyclobacillaceae</taxon>
        <taxon>Tumebacillus</taxon>
    </lineage>
</organism>
<reference evidence="9" key="1">
    <citation type="submission" date="2017-05" db="EMBL/GenBank/DDBJ databases">
        <authorList>
            <person name="Sung H."/>
        </authorList>
    </citation>
    <scope>NUCLEOTIDE SEQUENCE [LARGE SCALE GENOMIC DNA]</scope>
    <source>
        <strain evidence="9">AR23208</strain>
    </source>
</reference>
<dbReference type="Pfam" id="PF00395">
    <property type="entry name" value="SLH"/>
    <property type="match status" value="3"/>
</dbReference>
<dbReference type="InterPro" id="IPR011583">
    <property type="entry name" value="Chitinase_II/V-like_cat"/>
</dbReference>
<feature type="domain" description="SLH" evidence="6">
    <location>
        <begin position="413"/>
        <end position="476"/>
    </location>
</feature>
<dbReference type="Gene3D" id="3.20.20.80">
    <property type="entry name" value="Glycosidases"/>
    <property type="match status" value="1"/>
</dbReference>
<feature type="domain" description="GH18" evidence="7">
    <location>
        <begin position="32"/>
        <end position="355"/>
    </location>
</feature>
<dbReference type="AlphaFoldDB" id="A0A1Y0IR35"/>
<name>A0A1Y0IR35_9BACL</name>
<evidence type="ECO:0000259" key="7">
    <source>
        <dbReference type="PROSITE" id="PS51910"/>
    </source>
</evidence>
<dbReference type="GO" id="GO:0004553">
    <property type="term" value="F:hydrolase activity, hydrolyzing O-glycosyl compounds"/>
    <property type="evidence" value="ECO:0007669"/>
    <property type="project" value="InterPro"/>
</dbReference>
<protein>
    <recommendedName>
        <fullName evidence="10">Glycoside hydrolase</fullName>
    </recommendedName>
</protein>
<dbReference type="Gene3D" id="3.10.50.10">
    <property type="match status" value="1"/>
</dbReference>
<dbReference type="PANTHER" id="PTHR46066">
    <property type="entry name" value="CHITINASE DOMAIN-CONTAINING PROTEIN 1 FAMILY MEMBER"/>
    <property type="match status" value="1"/>
</dbReference>
<dbReference type="InterPro" id="IPR001223">
    <property type="entry name" value="Glyco_hydro18_cat"/>
</dbReference>
<keyword evidence="2 3" id="KW-0326">Glycosidase</keyword>
<evidence type="ECO:0008006" key="10">
    <source>
        <dbReference type="Google" id="ProtNLM"/>
    </source>
</evidence>